<evidence type="ECO:0000313" key="10">
    <source>
        <dbReference type="Proteomes" id="UP001515480"/>
    </source>
</evidence>
<dbReference type="PANTHER" id="PTHR24346">
    <property type="entry name" value="MAP/MICROTUBULE AFFINITY-REGULATING KINASE"/>
    <property type="match status" value="1"/>
</dbReference>
<dbReference type="InterPro" id="IPR008271">
    <property type="entry name" value="Ser/Thr_kinase_AS"/>
</dbReference>
<evidence type="ECO:0000259" key="8">
    <source>
        <dbReference type="PROSITE" id="PS50011"/>
    </source>
</evidence>
<dbReference type="Gene3D" id="3.30.470.160">
    <property type="entry name" value="Inositol polyphosphate kinase"/>
    <property type="match status" value="1"/>
</dbReference>
<dbReference type="InterPro" id="IPR038286">
    <property type="entry name" value="IPK_sf"/>
</dbReference>
<dbReference type="EMBL" id="JBGBPQ010000010">
    <property type="protein sequence ID" value="KAL1518887.1"/>
    <property type="molecule type" value="Genomic_DNA"/>
</dbReference>
<evidence type="ECO:0000256" key="4">
    <source>
        <dbReference type="ARBA" id="ARBA00022777"/>
    </source>
</evidence>
<dbReference type="Proteomes" id="UP001515480">
    <property type="component" value="Unassembled WGS sequence"/>
</dbReference>
<feature type="region of interest" description="Disordered" evidence="7">
    <location>
        <begin position="349"/>
        <end position="376"/>
    </location>
</feature>
<protein>
    <recommendedName>
        <fullName evidence="8">Protein kinase domain-containing protein</fullName>
    </recommendedName>
</protein>
<dbReference type="SUPFAM" id="SSF56112">
    <property type="entry name" value="Protein kinase-like (PK-like)"/>
    <property type="match status" value="1"/>
</dbReference>
<reference evidence="9 10" key="1">
    <citation type="journal article" date="2024" name="Science">
        <title>Giant polyketide synthase enzymes in the biosynthesis of giant marine polyether toxins.</title>
        <authorList>
            <person name="Fallon T.R."/>
            <person name="Shende V.V."/>
            <person name="Wierzbicki I.H."/>
            <person name="Pendleton A.L."/>
            <person name="Watervoot N.F."/>
            <person name="Auber R.P."/>
            <person name="Gonzalez D.J."/>
            <person name="Wisecaver J.H."/>
            <person name="Moore B.S."/>
        </authorList>
    </citation>
    <scope>NUCLEOTIDE SEQUENCE [LARGE SCALE GENOMIC DNA]</scope>
    <source>
        <strain evidence="9 10">12B1</strain>
    </source>
</reference>
<keyword evidence="2" id="KW-0808">Transferase</keyword>
<comment type="similarity">
    <text evidence="1">Belongs to the inositol phosphokinase (IPK) family.</text>
</comment>
<keyword evidence="5 6" id="KW-0067">ATP-binding</keyword>
<dbReference type="SMART" id="SM00220">
    <property type="entry name" value="S_TKc"/>
    <property type="match status" value="1"/>
</dbReference>
<dbReference type="GO" id="GO:0004674">
    <property type="term" value="F:protein serine/threonine kinase activity"/>
    <property type="evidence" value="ECO:0007669"/>
    <property type="project" value="TreeGrafter"/>
</dbReference>
<feature type="compositionally biased region" description="Basic and acidic residues" evidence="7">
    <location>
        <begin position="34"/>
        <end position="47"/>
    </location>
</feature>
<keyword evidence="4" id="KW-0418">Kinase</keyword>
<accession>A0AB34JDT4</accession>
<feature type="compositionally biased region" description="Basic and acidic residues" evidence="7">
    <location>
        <begin position="352"/>
        <end position="363"/>
    </location>
</feature>
<evidence type="ECO:0000256" key="6">
    <source>
        <dbReference type="PROSITE-ProRule" id="PRU10141"/>
    </source>
</evidence>
<evidence type="ECO:0000256" key="1">
    <source>
        <dbReference type="ARBA" id="ARBA00007374"/>
    </source>
</evidence>
<dbReference type="FunFam" id="1.10.510.10:FF:000571">
    <property type="entry name" value="Maternal embryonic leucine zipper kinase"/>
    <property type="match status" value="1"/>
</dbReference>
<dbReference type="GO" id="GO:0005737">
    <property type="term" value="C:cytoplasm"/>
    <property type="evidence" value="ECO:0007669"/>
    <property type="project" value="TreeGrafter"/>
</dbReference>
<dbReference type="GO" id="GO:0032958">
    <property type="term" value="P:inositol phosphate biosynthetic process"/>
    <property type="evidence" value="ECO:0007669"/>
    <property type="project" value="InterPro"/>
</dbReference>
<dbReference type="PROSITE" id="PS50011">
    <property type="entry name" value="PROTEIN_KINASE_DOM"/>
    <property type="match status" value="1"/>
</dbReference>
<evidence type="ECO:0000256" key="7">
    <source>
        <dbReference type="SAM" id="MobiDB-lite"/>
    </source>
</evidence>
<gene>
    <name evidence="9" type="ORF">AB1Y20_003162</name>
</gene>
<evidence type="ECO:0000256" key="3">
    <source>
        <dbReference type="ARBA" id="ARBA00022741"/>
    </source>
</evidence>
<dbReference type="Gene3D" id="1.10.510.10">
    <property type="entry name" value="Transferase(Phosphotransferase) domain 1"/>
    <property type="match status" value="1"/>
</dbReference>
<comment type="caution">
    <text evidence="9">The sequence shown here is derived from an EMBL/GenBank/DDBJ whole genome shotgun (WGS) entry which is preliminary data.</text>
</comment>
<dbReference type="InterPro" id="IPR005522">
    <property type="entry name" value="IPK"/>
</dbReference>
<feature type="binding site" evidence="6">
    <location>
        <position position="214"/>
    </location>
    <ligand>
        <name>ATP</name>
        <dbReference type="ChEBI" id="CHEBI:30616"/>
    </ligand>
</feature>
<dbReference type="Gene3D" id="3.30.200.20">
    <property type="entry name" value="Phosphorylase Kinase, domain 1"/>
    <property type="match status" value="1"/>
</dbReference>
<dbReference type="CDD" id="cd14008">
    <property type="entry name" value="STKc_LKB1_CaMKK"/>
    <property type="match status" value="1"/>
</dbReference>
<feature type="compositionally biased region" description="Basic and acidic residues" evidence="7">
    <location>
        <begin position="137"/>
        <end position="153"/>
    </location>
</feature>
<dbReference type="Pfam" id="PF00069">
    <property type="entry name" value="Pkinase"/>
    <property type="match status" value="1"/>
</dbReference>
<feature type="domain" description="Protein kinase" evidence="8">
    <location>
        <begin position="185"/>
        <end position="466"/>
    </location>
</feature>
<keyword evidence="10" id="KW-1185">Reference proteome</keyword>
<dbReference type="InterPro" id="IPR000719">
    <property type="entry name" value="Prot_kinase_dom"/>
</dbReference>
<dbReference type="InterPro" id="IPR011009">
    <property type="entry name" value="Kinase-like_dom_sf"/>
</dbReference>
<evidence type="ECO:0000256" key="5">
    <source>
        <dbReference type="ARBA" id="ARBA00022840"/>
    </source>
</evidence>
<keyword evidence="3 6" id="KW-0547">Nucleotide-binding</keyword>
<dbReference type="GO" id="GO:0005524">
    <property type="term" value="F:ATP binding"/>
    <property type="evidence" value="ECO:0007669"/>
    <property type="project" value="UniProtKB-UniRule"/>
</dbReference>
<dbReference type="InterPro" id="IPR017441">
    <property type="entry name" value="Protein_kinase_ATP_BS"/>
</dbReference>
<dbReference type="SUPFAM" id="SSF56104">
    <property type="entry name" value="SAICAR synthase-like"/>
    <property type="match status" value="1"/>
</dbReference>
<dbReference type="GO" id="GO:0035556">
    <property type="term" value="P:intracellular signal transduction"/>
    <property type="evidence" value="ECO:0007669"/>
    <property type="project" value="TreeGrafter"/>
</dbReference>
<feature type="region of interest" description="Disordered" evidence="7">
    <location>
        <begin position="1"/>
        <end position="173"/>
    </location>
</feature>
<dbReference type="Pfam" id="PF03770">
    <property type="entry name" value="IPK"/>
    <property type="match status" value="1"/>
</dbReference>
<feature type="compositionally biased region" description="Low complexity" evidence="7">
    <location>
        <begin position="13"/>
        <end position="30"/>
    </location>
</feature>
<dbReference type="PANTHER" id="PTHR24346:SF77">
    <property type="entry name" value="SERINE THREONINE PROTEIN KINASE"/>
    <property type="match status" value="1"/>
</dbReference>
<evidence type="ECO:0000313" key="9">
    <source>
        <dbReference type="EMBL" id="KAL1518887.1"/>
    </source>
</evidence>
<evidence type="ECO:0000256" key="2">
    <source>
        <dbReference type="ARBA" id="ARBA00022679"/>
    </source>
</evidence>
<proteinExistence type="inferred from homology"/>
<dbReference type="AlphaFoldDB" id="A0AB34JDT4"/>
<dbReference type="PROSITE" id="PS00107">
    <property type="entry name" value="PROTEIN_KINASE_ATP"/>
    <property type="match status" value="1"/>
</dbReference>
<dbReference type="PROSITE" id="PS00108">
    <property type="entry name" value="PROTEIN_KINASE_ST"/>
    <property type="match status" value="1"/>
</dbReference>
<organism evidence="9 10">
    <name type="scientific">Prymnesium parvum</name>
    <name type="common">Toxic golden alga</name>
    <dbReference type="NCBI Taxonomy" id="97485"/>
    <lineage>
        <taxon>Eukaryota</taxon>
        <taxon>Haptista</taxon>
        <taxon>Haptophyta</taxon>
        <taxon>Prymnesiophyceae</taxon>
        <taxon>Prymnesiales</taxon>
        <taxon>Prymnesiaceae</taxon>
        <taxon>Prymnesium</taxon>
    </lineage>
</organism>
<feature type="compositionally biased region" description="Polar residues" evidence="7">
    <location>
        <begin position="156"/>
        <end position="173"/>
    </location>
</feature>
<name>A0AB34JDT4_PRYPA</name>
<sequence>MRNPLSAARNAFSNRRTSAAAGASSRSTQADTAAKPKEEPATPKVDEDAVPPPQPMWGNSKPKGKPSPPLGAAEVEDEPTAGDDPGAMPAPKPMWGNKAPKPMWGNVGESSPSKAPESMTALDTSGDGESPYMDSGEMGKGETRSVPRKKEVSMADTPTNMTPGMQGRMFSQSDGVKPKKYIKQYEMGVTLGKGSYAKVKMCINTDNGQTFAVKIFNKSLLKRRKLWDSTQSRFKTAFDDVMREIAIMKKLQHDNVMNMYDVIDDTSVNKLYMVMDFCRQGAIMESSDLPCAPLERWKCLSWFADSVVGLDYLHFQGVVHFDLKPDNILVADDNRAVISDFGVSRVLNPGAEEGHQSEEEKARGLTRGSPGTPSYTAPEVWGSQAYHGKTADVWSLGVTLHAMVFGTLPYFAQDQQELIKMVTAPEPWTCAHEESDTNLIDLLSKMLQKNPLERVTLEQVKVHPWLEKELASRKRVSVDEYAKIVVNDDELREAVISGHVANFRRNMEMGTLAKLTPAAEGARYRTLLDASTGVGRWLPKLMDVKQSTGRRVILEMEDLTHNVQGACLMDIKMGTRTFTEEDVASMSLRPDLLDKMKKMEPSAVTPEEEEAGGITKMRYLQFREESTTTKELGFRIDAVQLSAEAPDAGRVPDAEELRSSITTVEKVRETIELYVQKRPQLISSFLPKLRDLRTSLENCHVFASHEFVRTSILLVYSNATNSTTVHIIDLTRVSELLNGKTINHRDEWAPGNHEDGYLVGLDNLISTFEKVLEDLS</sequence>